<organism evidence="3 4">
    <name type="scientific">Culter alburnus</name>
    <name type="common">Topmouth culter</name>
    <dbReference type="NCBI Taxonomy" id="194366"/>
    <lineage>
        <taxon>Eukaryota</taxon>
        <taxon>Metazoa</taxon>
        <taxon>Chordata</taxon>
        <taxon>Craniata</taxon>
        <taxon>Vertebrata</taxon>
        <taxon>Euteleostomi</taxon>
        <taxon>Actinopterygii</taxon>
        <taxon>Neopterygii</taxon>
        <taxon>Teleostei</taxon>
        <taxon>Ostariophysi</taxon>
        <taxon>Cypriniformes</taxon>
        <taxon>Xenocyprididae</taxon>
        <taxon>Xenocypridinae</taxon>
        <taxon>Culter</taxon>
    </lineage>
</organism>
<dbReference type="AlphaFoldDB" id="A0AAW2AI10"/>
<comment type="caution">
    <text evidence="3">The sequence shown here is derived from an EMBL/GenBank/DDBJ whole genome shotgun (WGS) entry which is preliminary data.</text>
</comment>
<accession>A0AAW2AI10</accession>
<dbReference type="EMBL" id="JAWDJR010000006">
    <property type="protein sequence ID" value="KAK9973224.1"/>
    <property type="molecule type" value="Genomic_DNA"/>
</dbReference>
<gene>
    <name evidence="3" type="ORF">ABG768_023965</name>
</gene>
<keyword evidence="1" id="KW-0175">Coiled coil</keyword>
<keyword evidence="4" id="KW-1185">Reference proteome</keyword>
<name>A0AAW2AI10_CULAL</name>
<evidence type="ECO:0000313" key="4">
    <source>
        <dbReference type="Proteomes" id="UP001479290"/>
    </source>
</evidence>
<evidence type="ECO:0000256" key="2">
    <source>
        <dbReference type="SAM" id="MobiDB-lite"/>
    </source>
</evidence>
<feature type="region of interest" description="Disordered" evidence="2">
    <location>
        <begin position="96"/>
        <end position="119"/>
    </location>
</feature>
<reference evidence="3 4" key="1">
    <citation type="submission" date="2024-05" db="EMBL/GenBank/DDBJ databases">
        <title>A high-quality chromosomal-level genome assembly of Topmouth culter (Culter alburnus).</title>
        <authorList>
            <person name="Zhao H."/>
        </authorList>
    </citation>
    <scope>NUCLEOTIDE SEQUENCE [LARGE SCALE GENOMIC DNA]</scope>
    <source>
        <strain evidence="3">CATC2023</strain>
        <tissue evidence="3">Muscle</tissue>
    </source>
</reference>
<protein>
    <submittedName>
        <fullName evidence="3">Uncharacterized protein</fullName>
    </submittedName>
</protein>
<feature type="coiled-coil region" evidence="1">
    <location>
        <begin position="122"/>
        <end position="156"/>
    </location>
</feature>
<proteinExistence type="predicted"/>
<evidence type="ECO:0000256" key="1">
    <source>
        <dbReference type="SAM" id="Coils"/>
    </source>
</evidence>
<dbReference type="Proteomes" id="UP001479290">
    <property type="component" value="Unassembled WGS sequence"/>
</dbReference>
<evidence type="ECO:0000313" key="3">
    <source>
        <dbReference type="EMBL" id="KAK9973224.1"/>
    </source>
</evidence>
<sequence length="157" mass="17993">MFSGKRNDAQLGWETVLKEIGLADKVSPARAGKKWENLKIKFKELKQLPSGVETESGDTTARSWKWSELMDEAIGWRPSMQPPFLIYSASPTYSSSELLKTDDSNPGLSPLPPNRQCKDPVLEFLEREAERSEARERRAEEREEKLLNLLERIVDKM</sequence>